<keyword evidence="2" id="KW-1185">Reference proteome</keyword>
<evidence type="ECO:0000313" key="2">
    <source>
        <dbReference type="Proteomes" id="UP001310290"/>
    </source>
</evidence>
<proteinExistence type="predicted"/>
<name>A0ABU8AYE2_9ACTN</name>
<dbReference type="Proteomes" id="UP001310290">
    <property type="component" value="Unassembled WGS sequence"/>
</dbReference>
<sequence length="153" mass="17607">MLAALIAVAGTLLGVVVTNRQQNRRADRSEKIVAAERLRQERITAYAEFARTVMEFRSSQYRRWRRRQDEYDSPAYEEARYESHQHRAQAWYALYRVRLVAAGERDLVELGKTAMTLATRIDEASDLEELKNVGSMTRTAVEEFIDAASPHVS</sequence>
<protein>
    <recommendedName>
        <fullName evidence="3">Secreted protein</fullName>
    </recommendedName>
</protein>
<evidence type="ECO:0000313" key="1">
    <source>
        <dbReference type="EMBL" id="MEH0638700.1"/>
    </source>
</evidence>
<comment type="caution">
    <text evidence="1">The sequence shown here is derived from an EMBL/GenBank/DDBJ whole genome shotgun (WGS) entry which is preliminary data.</text>
</comment>
<reference evidence="1" key="1">
    <citation type="submission" date="2023-04" db="EMBL/GenBank/DDBJ databases">
        <title>Genomic diversity of scab-causing Streptomyces spp. in the province of Quebec, Canada.</title>
        <authorList>
            <person name="Biessy A."/>
            <person name="Cadieux M."/>
            <person name="Ciotola M."/>
            <person name="Filion M."/>
        </authorList>
    </citation>
    <scope>NUCLEOTIDE SEQUENCE</scope>
    <source>
        <strain evidence="1">B21-115</strain>
    </source>
</reference>
<accession>A0ABU8AYE2</accession>
<organism evidence="1 2">
    <name type="scientific">Streptomyces bottropensis</name>
    <dbReference type="NCBI Taxonomy" id="42235"/>
    <lineage>
        <taxon>Bacteria</taxon>
        <taxon>Bacillati</taxon>
        <taxon>Actinomycetota</taxon>
        <taxon>Actinomycetes</taxon>
        <taxon>Kitasatosporales</taxon>
        <taxon>Streptomycetaceae</taxon>
        <taxon>Streptomyces</taxon>
    </lineage>
</organism>
<evidence type="ECO:0008006" key="3">
    <source>
        <dbReference type="Google" id="ProtNLM"/>
    </source>
</evidence>
<dbReference type="EMBL" id="JARULZ010000002">
    <property type="protein sequence ID" value="MEH0638700.1"/>
    <property type="molecule type" value="Genomic_DNA"/>
</dbReference>
<dbReference type="RefSeq" id="WP_334661338.1">
    <property type="nucleotide sequence ID" value="NZ_JARULZ010000002.1"/>
</dbReference>
<gene>
    <name evidence="1" type="ORF">QBA35_36495</name>
</gene>